<accession>A0ACB1AK85</accession>
<gene>
    <name evidence="1" type="ORF">MENTE1834_LOCUS39776</name>
</gene>
<proteinExistence type="predicted"/>
<sequence length="55" mass="6627">MIKSFNVCRYSLFFLFVYSWPVSATNLAFFFFLFLFSFHFYIFLLSLKACSDILI</sequence>
<organism evidence="1 2">
    <name type="scientific">Meloidogyne enterolobii</name>
    <name type="common">Root-knot nematode worm</name>
    <name type="synonym">Meloidogyne mayaguensis</name>
    <dbReference type="NCBI Taxonomy" id="390850"/>
    <lineage>
        <taxon>Eukaryota</taxon>
        <taxon>Metazoa</taxon>
        <taxon>Ecdysozoa</taxon>
        <taxon>Nematoda</taxon>
        <taxon>Chromadorea</taxon>
        <taxon>Rhabditida</taxon>
        <taxon>Tylenchina</taxon>
        <taxon>Tylenchomorpha</taxon>
        <taxon>Tylenchoidea</taxon>
        <taxon>Meloidogynidae</taxon>
        <taxon>Meloidogyninae</taxon>
        <taxon>Meloidogyne</taxon>
    </lineage>
</organism>
<comment type="caution">
    <text evidence="1">The sequence shown here is derived from an EMBL/GenBank/DDBJ whole genome shotgun (WGS) entry which is preliminary data.</text>
</comment>
<reference evidence="1" key="1">
    <citation type="submission" date="2023-11" db="EMBL/GenBank/DDBJ databases">
        <authorList>
            <person name="Poullet M."/>
        </authorList>
    </citation>
    <scope>NUCLEOTIDE SEQUENCE</scope>
    <source>
        <strain evidence="1">E1834</strain>
    </source>
</reference>
<keyword evidence="2" id="KW-1185">Reference proteome</keyword>
<dbReference type="Proteomes" id="UP001497535">
    <property type="component" value="Unassembled WGS sequence"/>
</dbReference>
<evidence type="ECO:0000313" key="2">
    <source>
        <dbReference type="Proteomes" id="UP001497535"/>
    </source>
</evidence>
<dbReference type="EMBL" id="CAVMJV010000090">
    <property type="protein sequence ID" value="CAK5091910.1"/>
    <property type="molecule type" value="Genomic_DNA"/>
</dbReference>
<name>A0ACB1AK85_MELEN</name>
<protein>
    <submittedName>
        <fullName evidence="1">Uncharacterized protein</fullName>
    </submittedName>
</protein>
<evidence type="ECO:0000313" key="1">
    <source>
        <dbReference type="EMBL" id="CAK5091910.1"/>
    </source>
</evidence>